<accession>A0A0B7GSP8</accession>
<dbReference type="EMBL" id="CDNC01000012">
    <property type="protein sequence ID" value="CEM61664.1"/>
    <property type="molecule type" value="Genomic_DNA"/>
</dbReference>
<dbReference type="OrthoDB" id="1099396at2"/>
<evidence type="ECO:0000313" key="2">
    <source>
        <dbReference type="EMBL" id="QEJ97360.1"/>
    </source>
</evidence>
<dbReference type="SUPFAM" id="SSF56399">
    <property type="entry name" value="ADP-ribosylation"/>
    <property type="match status" value="1"/>
</dbReference>
<dbReference type="Proteomes" id="UP000323594">
    <property type="component" value="Chromosome"/>
</dbReference>
<dbReference type="Proteomes" id="UP000042527">
    <property type="component" value="Unassembled WGS sequence"/>
</dbReference>
<reference evidence="1" key="1">
    <citation type="submission" date="2015-01" db="EMBL/GenBank/DDBJ databases">
        <authorList>
            <person name="Xiang T."/>
            <person name="Song Y."/>
            <person name="Huang L."/>
            <person name="Wang B."/>
            <person name="Wu P."/>
        </authorList>
    </citation>
    <scope>NUCLEOTIDE SEQUENCE [LARGE SCALE GENOMIC DNA]</scope>
    <source>
        <strain evidence="1">V1</strain>
    </source>
</reference>
<reference evidence="3" key="2">
    <citation type="submission" date="2015-01" db="EMBL/GenBank/DDBJ databases">
        <authorList>
            <person name="Manzoor Shahid"/>
            <person name="Zubair Saima"/>
        </authorList>
    </citation>
    <scope>NUCLEOTIDE SEQUENCE [LARGE SCALE GENOMIC DNA]</scope>
    <source>
        <strain evidence="3">V1</strain>
    </source>
</reference>
<protein>
    <recommendedName>
        <fullName evidence="5">DUF3990 domain-containing protein</fullName>
    </recommendedName>
</protein>
<keyword evidence="3" id="KW-1185">Reference proteome</keyword>
<dbReference type="Gene3D" id="3.90.175.10">
    <property type="entry name" value="Diphtheria Toxin, domain 1"/>
    <property type="match status" value="1"/>
</dbReference>
<dbReference type="EMBL" id="CP042817">
    <property type="protein sequence ID" value="QEJ97360.1"/>
    <property type="molecule type" value="Genomic_DNA"/>
</dbReference>
<sequence length="169" mass="19350">MKITGYHGTSTKNATSILKNGFNASTGIKQWLGDGVYFFGTLKGYSDGIEEARHWALYVKKEKEISVLSAEIESNDFLDLCNCVEHRKLYDKVLKIARALHSASKYKDEDFNDWHVFIRIKENNSIDFIRAFVNAAKDTGHIVRRPQIQICVINKSCIKNMQLVCEERS</sequence>
<dbReference type="AlphaFoldDB" id="A0A0B7GSP8"/>
<organism evidence="1 3">
    <name type="scientific">Treponema phagedenis</name>
    <dbReference type="NCBI Taxonomy" id="162"/>
    <lineage>
        <taxon>Bacteria</taxon>
        <taxon>Pseudomonadati</taxon>
        <taxon>Spirochaetota</taxon>
        <taxon>Spirochaetia</taxon>
        <taxon>Spirochaetales</taxon>
        <taxon>Treponemataceae</taxon>
        <taxon>Treponema</taxon>
    </lineage>
</organism>
<gene>
    <name evidence="2" type="ORF">FUT82_04695</name>
    <name evidence="1" type="ORF">TPHV1_20201</name>
</gene>
<evidence type="ECO:0000313" key="1">
    <source>
        <dbReference type="EMBL" id="CEM61664.1"/>
    </source>
</evidence>
<reference evidence="2 4" key="3">
    <citation type="submission" date="2019-08" db="EMBL/GenBank/DDBJ databases">
        <authorList>
            <person name="Kuhnert P."/>
        </authorList>
    </citation>
    <scope>NUCLEOTIDE SEQUENCE [LARGE SCALE GENOMIC DNA]</scope>
    <source>
        <strain evidence="2 4">B36.5</strain>
    </source>
</reference>
<name>A0A0B7GSP8_TREPH</name>
<dbReference type="GeneID" id="57753339"/>
<dbReference type="RefSeq" id="WP_024751705.1">
    <property type="nucleotide sequence ID" value="NZ_CDNC01000012.1"/>
</dbReference>
<evidence type="ECO:0000313" key="4">
    <source>
        <dbReference type="Proteomes" id="UP000323594"/>
    </source>
</evidence>
<evidence type="ECO:0000313" key="3">
    <source>
        <dbReference type="Proteomes" id="UP000042527"/>
    </source>
</evidence>
<proteinExistence type="predicted"/>
<evidence type="ECO:0008006" key="5">
    <source>
        <dbReference type="Google" id="ProtNLM"/>
    </source>
</evidence>